<dbReference type="InterPro" id="IPR053876">
    <property type="entry name" value="Phage_int_M"/>
</dbReference>
<comment type="similarity">
    <text evidence="1">Belongs to the 'phage' integrase family.</text>
</comment>
<dbReference type="GO" id="GO:0003677">
    <property type="term" value="F:DNA binding"/>
    <property type="evidence" value="ECO:0007669"/>
    <property type="project" value="UniProtKB-UniRule"/>
</dbReference>
<dbReference type="InterPro" id="IPR044068">
    <property type="entry name" value="CB"/>
</dbReference>
<dbReference type="PROSITE" id="PS51898">
    <property type="entry name" value="TYR_RECOMBINASE"/>
    <property type="match status" value="1"/>
</dbReference>
<evidence type="ECO:0000256" key="1">
    <source>
        <dbReference type="ARBA" id="ARBA00008857"/>
    </source>
</evidence>
<dbReference type="InterPro" id="IPR016177">
    <property type="entry name" value="DNA-bd_dom_sf"/>
</dbReference>
<dbReference type="InterPro" id="IPR011010">
    <property type="entry name" value="DNA_brk_join_enz"/>
</dbReference>
<dbReference type="InterPro" id="IPR013762">
    <property type="entry name" value="Integrase-like_cat_sf"/>
</dbReference>
<dbReference type="InterPro" id="IPR015094">
    <property type="entry name" value="Integrase_lambda-typ_DNA-bd_N"/>
</dbReference>
<dbReference type="Pfam" id="PF22022">
    <property type="entry name" value="Phage_int_M"/>
    <property type="match status" value="1"/>
</dbReference>
<evidence type="ECO:0000259" key="6">
    <source>
        <dbReference type="PROSITE" id="PS51898"/>
    </source>
</evidence>
<proteinExistence type="inferred from homology"/>
<protein>
    <submittedName>
        <fullName evidence="8">Tyrosine-type recombinase/integrase</fullName>
    </submittedName>
</protein>
<evidence type="ECO:0000313" key="9">
    <source>
        <dbReference type="Proteomes" id="UP001177595"/>
    </source>
</evidence>
<dbReference type="Gene3D" id="3.30.160.60">
    <property type="entry name" value="Classic Zinc Finger"/>
    <property type="match status" value="1"/>
</dbReference>
<dbReference type="GO" id="GO:0008907">
    <property type="term" value="F:integrase activity"/>
    <property type="evidence" value="ECO:0007669"/>
    <property type="project" value="InterPro"/>
</dbReference>
<evidence type="ECO:0000256" key="4">
    <source>
        <dbReference type="ARBA" id="ARBA00023172"/>
    </source>
</evidence>
<dbReference type="PANTHER" id="PTHR30629">
    <property type="entry name" value="PROPHAGE INTEGRASE"/>
    <property type="match status" value="1"/>
</dbReference>
<evidence type="ECO:0000259" key="7">
    <source>
        <dbReference type="PROSITE" id="PS51900"/>
    </source>
</evidence>
<feature type="domain" description="Tyr recombinase" evidence="6">
    <location>
        <begin position="174"/>
        <end position="347"/>
    </location>
</feature>
<dbReference type="SUPFAM" id="SSF56349">
    <property type="entry name" value="DNA breaking-rejoining enzymes"/>
    <property type="match status" value="1"/>
</dbReference>
<dbReference type="InterPro" id="IPR010998">
    <property type="entry name" value="Integrase_recombinase_N"/>
</dbReference>
<dbReference type="Pfam" id="PF00589">
    <property type="entry name" value="Phage_integrase"/>
    <property type="match status" value="1"/>
</dbReference>
<reference evidence="8" key="1">
    <citation type="submission" date="2023-04" db="EMBL/GenBank/DDBJ databases">
        <title>Genome dynamics across the evolutionary transition to endosymbiosis.</title>
        <authorList>
            <person name="Siozios S."/>
            <person name="Nadal-Jimenez P."/>
            <person name="Azagi T."/>
            <person name="Sprong H."/>
            <person name="Frost C.L."/>
            <person name="Parratt S.R."/>
            <person name="Taylor G."/>
            <person name="Brettell L."/>
            <person name="Lew K.C."/>
            <person name="Croft L."/>
            <person name="King K.C."/>
            <person name="Brockhurst M.A."/>
            <person name="Hypsa V."/>
            <person name="Novakova E."/>
            <person name="Darby A.C."/>
            <person name="Hurst G.D.D."/>
        </authorList>
    </citation>
    <scope>NUCLEOTIDE SEQUENCE</scope>
    <source>
        <strain evidence="8">APv</strain>
    </source>
</reference>
<dbReference type="PANTHER" id="PTHR30629:SF2">
    <property type="entry name" value="PROPHAGE INTEGRASE INTS-RELATED"/>
    <property type="match status" value="1"/>
</dbReference>
<evidence type="ECO:0000256" key="3">
    <source>
        <dbReference type="ARBA" id="ARBA00023125"/>
    </source>
</evidence>
<evidence type="ECO:0000313" key="8">
    <source>
        <dbReference type="EMBL" id="WGM00673.1"/>
    </source>
</evidence>
<keyword evidence="4" id="KW-0233">DNA recombination</keyword>
<evidence type="ECO:0000256" key="2">
    <source>
        <dbReference type="ARBA" id="ARBA00022908"/>
    </source>
</evidence>
<feature type="domain" description="Core-binding (CB)" evidence="7">
    <location>
        <begin position="73"/>
        <end position="154"/>
    </location>
</feature>
<evidence type="ECO:0000256" key="5">
    <source>
        <dbReference type="PROSITE-ProRule" id="PRU01248"/>
    </source>
</evidence>
<dbReference type="AlphaFoldDB" id="A0AA95GLM8"/>
<accession>A0AA95GLM8</accession>
<dbReference type="RefSeq" id="WP_280624241.1">
    <property type="nucleotide sequence ID" value="NZ_CP123504.1"/>
</dbReference>
<gene>
    <name evidence="8" type="ORF">QE210_12495</name>
</gene>
<dbReference type="Pfam" id="PF09003">
    <property type="entry name" value="Arm-DNA-bind_1"/>
    <property type="match status" value="1"/>
</dbReference>
<sequence>MTRIRKIKNRDLPPNLYKRNGYYSYRDPRTRKEYGLGRNKAYAINEAISANQLLLNAEKVKPLTERIDGQGSVYFHEFLDRYEEILKTRGLRERTLKEYWQRIGVIRKGFIDAPIQNITTKNIADFLHPFIHEGKTTTAKLLRGSLIDCFREALASGLVELNPAELTKNPKAKIQRVRLSLNDFNTILDSINDDVQWLSKAMKIALVTGQRVSDISKIKWKDIHDGKLWIVQQKTGTKLNIPLSLEIIGIRLSNIIKNIKNNSEYVINDDGKKISAERISKRFSKARDLTNLKWEGSPPSFHEIRSLSARLYTEKNGSEFTRKLLGHKSAEMTAKYQDDRQDSWIEI</sequence>
<dbReference type="GO" id="GO:0006310">
    <property type="term" value="P:DNA recombination"/>
    <property type="evidence" value="ECO:0007669"/>
    <property type="project" value="UniProtKB-KW"/>
</dbReference>
<dbReference type="EMBL" id="CP123504">
    <property type="protein sequence ID" value="WGM00673.1"/>
    <property type="molecule type" value="Genomic_DNA"/>
</dbReference>
<organism evidence="8 9">
    <name type="scientific">Arsenophonus nasoniae</name>
    <name type="common">son-killer infecting Nasonia vitripennis</name>
    <dbReference type="NCBI Taxonomy" id="638"/>
    <lineage>
        <taxon>Bacteria</taxon>
        <taxon>Pseudomonadati</taxon>
        <taxon>Pseudomonadota</taxon>
        <taxon>Gammaproteobacteria</taxon>
        <taxon>Enterobacterales</taxon>
        <taxon>Morganellaceae</taxon>
        <taxon>Arsenophonus</taxon>
    </lineage>
</organism>
<dbReference type="Proteomes" id="UP001177595">
    <property type="component" value="Chromosome"/>
</dbReference>
<dbReference type="InterPro" id="IPR002104">
    <property type="entry name" value="Integrase_catalytic"/>
</dbReference>
<dbReference type="Gene3D" id="1.10.443.10">
    <property type="entry name" value="Intergrase catalytic core"/>
    <property type="match status" value="1"/>
</dbReference>
<dbReference type="Gene3D" id="1.10.150.130">
    <property type="match status" value="1"/>
</dbReference>
<dbReference type="SUPFAM" id="SSF54171">
    <property type="entry name" value="DNA-binding domain"/>
    <property type="match status" value="1"/>
</dbReference>
<dbReference type="InterPro" id="IPR050808">
    <property type="entry name" value="Phage_Integrase"/>
</dbReference>
<keyword evidence="2" id="KW-0229">DNA integration</keyword>
<dbReference type="PROSITE" id="PS51900">
    <property type="entry name" value="CB"/>
    <property type="match status" value="1"/>
</dbReference>
<keyword evidence="3 5" id="KW-0238">DNA-binding</keyword>
<name>A0AA95GLM8_9GAMM</name>